<dbReference type="PROSITE" id="PS50928">
    <property type="entry name" value="ABC_TM1"/>
    <property type="match status" value="1"/>
</dbReference>
<evidence type="ECO:0000256" key="6">
    <source>
        <dbReference type="ARBA" id="ARBA00035642"/>
    </source>
</evidence>
<keyword evidence="11" id="KW-1185">Reference proteome</keyword>
<dbReference type="InterPro" id="IPR035906">
    <property type="entry name" value="MetI-like_sf"/>
</dbReference>
<evidence type="ECO:0000256" key="7">
    <source>
        <dbReference type="ARBA" id="ARBA00035652"/>
    </source>
</evidence>
<evidence type="ECO:0000313" key="10">
    <source>
        <dbReference type="EMBL" id="AZP04132.1"/>
    </source>
</evidence>
<dbReference type="GO" id="GO:0043190">
    <property type="term" value="C:ATP-binding cassette (ABC) transporter complex"/>
    <property type="evidence" value="ECO:0007669"/>
    <property type="project" value="InterPro"/>
</dbReference>
<proteinExistence type="inferred from homology"/>
<evidence type="ECO:0000256" key="8">
    <source>
        <dbReference type="RuleBase" id="RU363032"/>
    </source>
</evidence>
<keyword evidence="3 8" id="KW-0812">Transmembrane</keyword>
<comment type="subcellular location">
    <subcellularLocation>
        <location evidence="8">Cell membrane</location>
        <topology evidence="8">Multi-pass membrane protein</topology>
    </subcellularLocation>
    <subcellularLocation>
        <location evidence="1">Membrane</location>
        <topology evidence="1">Multi-pass membrane protein</topology>
    </subcellularLocation>
</comment>
<dbReference type="SUPFAM" id="SSF53850">
    <property type="entry name" value="Periplasmic binding protein-like II"/>
    <property type="match status" value="1"/>
</dbReference>
<dbReference type="InterPro" id="IPR007210">
    <property type="entry name" value="ABC_Gly_betaine_transp_sub-bd"/>
</dbReference>
<keyword evidence="2 8" id="KW-0813">Transport</keyword>
<dbReference type="SUPFAM" id="SSF161098">
    <property type="entry name" value="MetI-like"/>
    <property type="match status" value="1"/>
</dbReference>
<keyword evidence="5 8" id="KW-0472">Membrane</keyword>
<dbReference type="Pfam" id="PF04069">
    <property type="entry name" value="OpuAC"/>
    <property type="match status" value="1"/>
</dbReference>
<dbReference type="GO" id="GO:0031460">
    <property type="term" value="P:glycine betaine transport"/>
    <property type="evidence" value="ECO:0007669"/>
    <property type="project" value="TreeGrafter"/>
</dbReference>
<name>A0A3Q9BKP6_9LACT</name>
<gene>
    <name evidence="10" type="ORF">EJN90_05305</name>
</gene>
<evidence type="ECO:0000313" key="11">
    <source>
        <dbReference type="Proteomes" id="UP000273326"/>
    </source>
</evidence>
<feature type="transmembrane region" description="Helical" evidence="8">
    <location>
        <begin position="178"/>
        <end position="198"/>
    </location>
</feature>
<dbReference type="Pfam" id="PF00528">
    <property type="entry name" value="BPD_transp_1"/>
    <property type="match status" value="1"/>
</dbReference>
<protein>
    <submittedName>
        <fullName evidence="10">ABC transporter permease/substrate-binding protein</fullName>
    </submittedName>
</protein>
<evidence type="ECO:0000256" key="3">
    <source>
        <dbReference type="ARBA" id="ARBA00022692"/>
    </source>
</evidence>
<feature type="transmembrane region" description="Helical" evidence="8">
    <location>
        <begin position="153"/>
        <end position="172"/>
    </location>
</feature>
<reference evidence="11" key="1">
    <citation type="submission" date="2018-12" db="EMBL/GenBank/DDBJ databases">
        <title>Complete genome sequencing of Jeotgalibaca sp. H21T32.</title>
        <authorList>
            <person name="Bae J.-W."/>
            <person name="Lee S.-Y."/>
        </authorList>
    </citation>
    <scope>NUCLEOTIDE SEQUENCE [LARGE SCALE GENOMIC DNA]</scope>
    <source>
        <strain evidence="11">H21T32</strain>
    </source>
</reference>
<evidence type="ECO:0000256" key="5">
    <source>
        <dbReference type="ARBA" id="ARBA00023136"/>
    </source>
</evidence>
<feature type="transmembrane region" description="Helical" evidence="8">
    <location>
        <begin position="210"/>
        <end position="230"/>
    </location>
</feature>
<feature type="transmembrane region" description="Helical" evidence="8">
    <location>
        <begin position="23"/>
        <end position="46"/>
    </location>
</feature>
<feature type="domain" description="ABC transmembrane type-1" evidence="9">
    <location>
        <begin position="19"/>
        <end position="198"/>
    </location>
</feature>
<dbReference type="GO" id="GO:0022857">
    <property type="term" value="F:transmembrane transporter activity"/>
    <property type="evidence" value="ECO:0007669"/>
    <property type="project" value="InterPro"/>
</dbReference>
<dbReference type="Gene3D" id="1.10.3720.10">
    <property type="entry name" value="MetI-like"/>
    <property type="match status" value="1"/>
</dbReference>
<dbReference type="Proteomes" id="UP000273326">
    <property type="component" value="Chromosome"/>
</dbReference>
<comment type="similarity">
    <text evidence="8">Belongs to the binding-protein-dependent transport system permease family.</text>
</comment>
<dbReference type="PANTHER" id="PTHR30177:SF4">
    <property type="entry name" value="OSMOPROTECTANT IMPORT PERMEASE PROTEIN OSMW"/>
    <property type="match status" value="1"/>
</dbReference>
<evidence type="ECO:0000256" key="1">
    <source>
        <dbReference type="ARBA" id="ARBA00004141"/>
    </source>
</evidence>
<accession>A0A3Q9BKP6</accession>
<sequence length="504" mass="54870">MTEFLQTFQERSGDLGTALIEHIQLSFIALVIAILIAVPLGIFLSYHKRIAGPIIQVTAVFQTIPSLAILGLLIPLVGIGAVPAITALIIYALLPILRNTYTGVSEIDPALLEAADAMGMNRQRKLRKVQLPLALPVIMAGIRTAMVMIIGTATIAALIGAGGLGSLILLGIDRGNNALILLGAIPSALLAIIFDGLIGLLQRMSVKKSATLLGTIAFIIIALLVTPIFFEKDDLTAAGKMGTEPEILMNIYKLLIEENSDLTVSVEPNFGKTTFVFNALKSGEIDLYPEFTGTVLSTFLDEDLDETDEQVVYEQAKDGLAEEYDMALLEPMTFNNTYVIAVTPELAEEHELETISDLAGIESEVQAGFTLEFTDRQDGYLGIQELYGISLPNISTMEPQLRYEALQTGDINLLDAYSTDSEIVRYGLVVLEDDLGLFPPYQGAPLLRQETIDEYPDLEEILNQLSGKISDEQMRELNYSVDVDGKSPENAARDFLIEEGLLAQ</sequence>
<dbReference type="OrthoDB" id="9801163at2"/>
<dbReference type="RefSeq" id="WP_126109248.1">
    <property type="nucleotide sequence ID" value="NZ_CP034465.1"/>
</dbReference>
<dbReference type="FunFam" id="1.10.3720.10:FF:000001">
    <property type="entry name" value="Glycine betaine ABC transporter, permease"/>
    <property type="match status" value="1"/>
</dbReference>
<dbReference type="Gene3D" id="3.40.190.120">
    <property type="entry name" value="Osmoprotection protein (prox), domain 2"/>
    <property type="match status" value="1"/>
</dbReference>
<organism evidence="10 11">
    <name type="scientific">Jeotgalibaca ciconiae</name>
    <dbReference type="NCBI Taxonomy" id="2496265"/>
    <lineage>
        <taxon>Bacteria</taxon>
        <taxon>Bacillati</taxon>
        <taxon>Bacillota</taxon>
        <taxon>Bacilli</taxon>
        <taxon>Lactobacillales</taxon>
        <taxon>Carnobacteriaceae</taxon>
        <taxon>Jeotgalibaca</taxon>
    </lineage>
</organism>
<dbReference type="InterPro" id="IPR058089">
    <property type="entry name" value="EgtUBC_SBD"/>
</dbReference>
<comment type="similarity">
    <text evidence="7">In the N-terminal section; belongs to the binding-protein-dependent transport system permease family.</text>
</comment>
<comment type="similarity">
    <text evidence="6">In the C-terminal section; belongs to the OsmX family.</text>
</comment>
<dbReference type="CDD" id="cd13610">
    <property type="entry name" value="PBP2_ChoS"/>
    <property type="match status" value="1"/>
</dbReference>
<dbReference type="AlphaFoldDB" id="A0A3Q9BKP6"/>
<evidence type="ECO:0000256" key="2">
    <source>
        <dbReference type="ARBA" id="ARBA00022448"/>
    </source>
</evidence>
<dbReference type="CDD" id="cd06261">
    <property type="entry name" value="TM_PBP2"/>
    <property type="match status" value="1"/>
</dbReference>
<dbReference type="InterPro" id="IPR051204">
    <property type="entry name" value="ABC_transp_perm/SBD"/>
</dbReference>
<dbReference type="KEGG" id="jeh:EJN90_05305"/>
<feature type="transmembrane region" description="Helical" evidence="8">
    <location>
        <begin position="67"/>
        <end position="94"/>
    </location>
</feature>
<keyword evidence="4 8" id="KW-1133">Transmembrane helix</keyword>
<dbReference type="InterPro" id="IPR000515">
    <property type="entry name" value="MetI-like"/>
</dbReference>
<dbReference type="PANTHER" id="PTHR30177">
    <property type="entry name" value="GLYCINE BETAINE/L-PROLINE TRANSPORT SYSTEM PERMEASE PROTEIN PROW"/>
    <property type="match status" value="1"/>
</dbReference>
<evidence type="ECO:0000256" key="4">
    <source>
        <dbReference type="ARBA" id="ARBA00022989"/>
    </source>
</evidence>
<dbReference type="EMBL" id="CP034465">
    <property type="protein sequence ID" value="AZP04132.1"/>
    <property type="molecule type" value="Genomic_DNA"/>
</dbReference>
<evidence type="ECO:0000259" key="9">
    <source>
        <dbReference type="PROSITE" id="PS50928"/>
    </source>
</evidence>
<dbReference type="Gene3D" id="3.40.190.10">
    <property type="entry name" value="Periplasmic binding protein-like II"/>
    <property type="match status" value="1"/>
</dbReference>